<dbReference type="Gene3D" id="1.25.40.770">
    <property type="entry name" value="TAF6, C-terminal HEAT repeat domain"/>
    <property type="match status" value="1"/>
</dbReference>
<dbReference type="OrthoDB" id="361039at2759"/>
<dbReference type="PANTHER" id="PTHR10221">
    <property type="entry name" value="TRANSCRIPTION INITIATION FACTOR TFIID SUBUNIT 6"/>
    <property type="match status" value="1"/>
</dbReference>
<evidence type="ECO:0000256" key="1">
    <source>
        <dbReference type="ARBA" id="ARBA00004123"/>
    </source>
</evidence>
<comment type="similarity">
    <text evidence="2">Belongs to the TAF6 family.</text>
</comment>
<dbReference type="GO" id="GO:0005669">
    <property type="term" value="C:transcription factor TFIID complex"/>
    <property type="evidence" value="ECO:0007669"/>
    <property type="project" value="InterPro"/>
</dbReference>
<dbReference type="InterPro" id="IPR046344">
    <property type="entry name" value="TAF6_C_sf"/>
</dbReference>
<evidence type="ECO:0000256" key="2">
    <source>
        <dbReference type="ARBA" id="ARBA00007688"/>
    </source>
</evidence>
<dbReference type="Proteomes" id="UP000243217">
    <property type="component" value="Unassembled WGS sequence"/>
</dbReference>
<dbReference type="InterPro" id="IPR004823">
    <property type="entry name" value="TAF_TATA-bd_Histone-like_dom"/>
</dbReference>
<evidence type="ECO:0000256" key="4">
    <source>
        <dbReference type="ARBA" id="ARBA00023163"/>
    </source>
</evidence>
<dbReference type="SMART" id="SM00803">
    <property type="entry name" value="TAF"/>
    <property type="match status" value="1"/>
</dbReference>
<keyword evidence="7" id="KW-0396">Initiation factor</keyword>
<evidence type="ECO:0000313" key="8">
    <source>
        <dbReference type="Proteomes" id="UP000243217"/>
    </source>
</evidence>
<comment type="subcellular location">
    <subcellularLocation>
        <location evidence="1">Nucleus</location>
    </subcellularLocation>
</comment>
<protein>
    <submittedName>
        <fullName evidence="7">Transcription initiation factor TFIID subunit 6</fullName>
    </submittedName>
</protein>
<dbReference type="GO" id="GO:0046695">
    <property type="term" value="C:SLIK (SAGA-like) complex"/>
    <property type="evidence" value="ECO:0007669"/>
    <property type="project" value="InterPro"/>
</dbReference>
<dbReference type="Pfam" id="PF02969">
    <property type="entry name" value="TAF"/>
    <property type="match status" value="1"/>
</dbReference>
<keyword evidence="7" id="KW-0648">Protein biosynthesis</keyword>
<dbReference type="FunFam" id="1.25.40.770:FF:000001">
    <property type="entry name" value="Transcription initiation factor TFIID subunit 6"/>
    <property type="match status" value="1"/>
</dbReference>
<dbReference type="GO" id="GO:0046982">
    <property type="term" value="F:protein heterodimerization activity"/>
    <property type="evidence" value="ECO:0007669"/>
    <property type="project" value="InterPro"/>
</dbReference>
<dbReference type="SUPFAM" id="SSF48371">
    <property type="entry name" value="ARM repeat"/>
    <property type="match status" value="1"/>
</dbReference>
<organism evidence="7 8">
    <name type="scientific">Thraustotheca clavata</name>
    <dbReference type="NCBI Taxonomy" id="74557"/>
    <lineage>
        <taxon>Eukaryota</taxon>
        <taxon>Sar</taxon>
        <taxon>Stramenopiles</taxon>
        <taxon>Oomycota</taxon>
        <taxon>Saprolegniomycetes</taxon>
        <taxon>Saprolegniales</taxon>
        <taxon>Achlyaceae</taxon>
        <taxon>Thraustotheca</taxon>
    </lineage>
</organism>
<keyword evidence="8" id="KW-1185">Reference proteome</keyword>
<accession>A0A1W0A4W6</accession>
<dbReference type="CDD" id="cd08050">
    <property type="entry name" value="TAF6C"/>
    <property type="match status" value="1"/>
</dbReference>
<dbReference type="GO" id="GO:0003713">
    <property type="term" value="F:transcription coactivator activity"/>
    <property type="evidence" value="ECO:0007669"/>
    <property type="project" value="TreeGrafter"/>
</dbReference>
<dbReference type="CDD" id="cd22931">
    <property type="entry name" value="HFD_TAF6"/>
    <property type="match status" value="1"/>
</dbReference>
<dbReference type="STRING" id="74557.A0A1W0A4W6"/>
<keyword evidence="4" id="KW-0804">Transcription</keyword>
<evidence type="ECO:0000256" key="5">
    <source>
        <dbReference type="ARBA" id="ARBA00023242"/>
    </source>
</evidence>
<dbReference type="Pfam" id="PF07571">
    <property type="entry name" value="TAF6_C"/>
    <property type="match status" value="1"/>
</dbReference>
<evidence type="ECO:0000259" key="6">
    <source>
        <dbReference type="SMART" id="SM00803"/>
    </source>
</evidence>
<dbReference type="AlphaFoldDB" id="A0A1W0A4W6"/>
<dbReference type="GO" id="GO:0051123">
    <property type="term" value="P:RNA polymerase II preinitiation complex assembly"/>
    <property type="evidence" value="ECO:0007669"/>
    <property type="project" value="TreeGrafter"/>
</dbReference>
<dbReference type="PANTHER" id="PTHR10221:SF9">
    <property type="entry name" value="TRANSCRIPTION INITIATION FACTOR TFIID SUBUNIT 6"/>
    <property type="match status" value="1"/>
</dbReference>
<feature type="domain" description="TATA box binding protein associated factor (TAF) histone-like fold" evidence="6">
    <location>
        <begin position="2"/>
        <end position="68"/>
    </location>
</feature>
<reference evidence="7 8" key="1">
    <citation type="journal article" date="2014" name="Genome Biol. Evol.">
        <title>The secreted proteins of Achlya hypogyna and Thraustotheca clavata identify the ancestral oomycete secretome and reveal gene acquisitions by horizontal gene transfer.</title>
        <authorList>
            <person name="Misner I."/>
            <person name="Blouin N."/>
            <person name="Leonard G."/>
            <person name="Richards T.A."/>
            <person name="Lane C.E."/>
        </authorList>
    </citation>
    <scope>NUCLEOTIDE SEQUENCE [LARGE SCALE GENOMIC DNA]</scope>
    <source>
        <strain evidence="7 8">ATCC 34112</strain>
    </source>
</reference>
<dbReference type="InterPro" id="IPR009072">
    <property type="entry name" value="Histone-fold"/>
</dbReference>
<comment type="caution">
    <text evidence="7">The sequence shown here is derived from an EMBL/GenBank/DDBJ whole genome shotgun (WGS) entry which is preliminary data.</text>
</comment>
<keyword evidence="3" id="KW-0805">Transcription regulation</keyword>
<dbReference type="SUPFAM" id="SSF47113">
    <property type="entry name" value="Histone-fold"/>
    <property type="match status" value="1"/>
</dbReference>
<evidence type="ECO:0000313" key="7">
    <source>
        <dbReference type="EMBL" id="OQS05221.1"/>
    </source>
</evidence>
<dbReference type="Gene3D" id="1.10.20.10">
    <property type="entry name" value="Histone, subunit A"/>
    <property type="match status" value="1"/>
</dbReference>
<sequence length="428" mass="48280">MSVLREESIAVIGQSIGLEKLKKGCASELAPEVEFRLREIIQDAIKFQTHARRETLTTRDINHALSTRNMEVLYGYGGGDGTSYRKIAPGLFIPEDSEIRVFDILNAPLPLCPLVPNINMHWLAVEGVQPQIPENDVTDTNWTSRSTTSISDPAFVGNVTRKPLVKHVLTDEMQLYYTKVTDAVKSDDFVRQQAAYNSLSNDPGLHQVMPYFSRFIYEEVKHSNHDLPLISSVLRMARALLHNVGLRIELYLHQMIPAILTCILNKDLCANPTEDHWAVRNYGARLIAEICSRFGDTYDNLQPRVSKTYHAALLDPTKPFTTHYGAILGLMYLGPLVMERLLFPHLTKYLEALLPCFAPSNSNQVLRLEAQNCFGVLVHAAGRYLTLQTTTAMSKDFESTFEKLQETFGEALVPYMQTTHSYSDMLSL</sequence>
<dbReference type="InterPro" id="IPR011442">
    <property type="entry name" value="TAF6_C"/>
</dbReference>
<proteinExistence type="inferred from homology"/>
<dbReference type="GO" id="GO:0000124">
    <property type="term" value="C:SAGA complex"/>
    <property type="evidence" value="ECO:0007669"/>
    <property type="project" value="InterPro"/>
</dbReference>
<name>A0A1W0A4W6_9STRA</name>
<gene>
    <name evidence="7" type="ORF">THRCLA_02606</name>
</gene>
<dbReference type="InterPro" id="IPR037796">
    <property type="entry name" value="TAF6"/>
</dbReference>
<dbReference type="EMBL" id="JNBS01000483">
    <property type="protein sequence ID" value="OQS05221.1"/>
    <property type="molecule type" value="Genomic_DNA"/>
</dbReference>
<dbReference type="InterPro" id="IPR016024">
    <property type="entry name" value="ARM-type_fold"/>
</dbReference>
<dbReference type="GO" id="GO:0003743">
    <property type="term" value="F:translation initiation factor activity"/>
    <property type="evidence" value="ECO:0007669"/>
    <property type="project" value="UniProtKB-KW"/>
</dbReference>
<keyword evidence="5" id="KW-0539">Nucleus</keyword>
<evidence type="ECO:0000256" key="3">
    <source>
        <dbReference type="ARBA" id="ARBA00023015"/>
    </source>
</evidence>
<dbReference type="GO" id="GO:0016251">
    <property type="term" value="F:RNA polymerase II general transcription initiation factor activity"/>
    <property type="evidence" value="ECO:0007669"/>
    <property type="project" value="InterPro"/>
</dbReference>